<reference evidence="9 10" key="1">
    <citation type="submission" date="2013-11" db="EMBL/GenBank/DDBJ databases">
        <title>Genomic analysis of Pelistega sp. HM-7.</title>
        <authorList>
            <person name="Kumbhare S.V."/>
            <person name="Shetty S.A."/>
            <person name="Sharma O."/>
            <person name="Dhotre D.P."/>
        </authorList>
    </citation>
    <scope>NUCLEOTIDE SEQUENCE [LARGE SCALE GENOMIC DNA]</scope>
    <source>
        <strain evidence="9 10">HM-7</strain>
    </source>
</reference>
<dbReference type="FunFam" id="3.30.465.10:FF:000016">
    <property type="entry name" value="probable D-lactate dehydrogenase, mitochondrial"/>
    <property type="match status" value="1"/>
</dbReference>
<dbReference type="InterPro" id="IPR016166">
    <property type="entry name" value="FAD-bd_PCMH"/>
</dbReference>
<dbReference type="InterPro" id="IPR016164">
    <property type="entry name" value="FAD-linked_Oxase-like_C"/>
</dbReference>
<dbReference type="GO" id="GO:1903457">
    <property type="term" value="P:lactate catabolic process"/>
    <property type="evidence" value="ECO:0007669"/>
    <property type="project" value="TreeGrafter"/>
</dbReference>
<dbReference type="PANTHER" id="PTHR11748:SF111">
    <property type="entry name" value="D-LACTATE DEHYDROGENASE, MITOCHONDRIAL-RELATED"/>
    <property type="match status" value="1"/>
</dbReference>
<proteinExistence type="inferred from homology"/>
<evidence type="ECO:0000256" key="7">
    <source>
        <dbReference type="ARBA" id="ARBA00038897"/>
    </source>
</evidence>
<keyword evidence="3" id="KW-0285">Flavoprotein</keyword>
<evidence type="ECO:0000313" key="10">
    <source>
        <dbReference type="Proteomes" id="UP000018766"/>
    </source>
</evidence>
<dbReference type="FunFam" id="1.10.45.10:FF:000001">
    <property type="entry name" value="D-lactate dehydrogenase mitochondrial"/>
    <property type="match status" value="1"/>
</dbReference>
<dbReference type="Pfam" id="PF01565">
    <property type="entry name" value="FAD_binding_4"/>
    <property type="match status" value="1"/>
</dbReference>
<evidence type="ECO:0000259" key="8">
    <source>
        <dbReference type="PROSITE" id="PS51387"/>
    </source>
</evidence>
<dbReference type="InterPro" id="IPR016171">
    <property type="entry name" value="Vanillyl_alc_oxidase_C-sub2"/>
</dbReference>
<keyword evidence="4" id="KW-0274">FAD</keyword>
<dbReference type="PATRIC" id="fig|1414851.3.peg.529"/>
<comment type="caution">
    <text evidence="9">The sequence shown here is derived from an EMBL/GenBank/DDBJ whole genome shotgun (WGS) entry which is preliminary data.</text>
</comment>
<dbReference type="GO" id="GO:0004458">
    <property type="term" value="F:D-lactate dehydrogenase (cytochrome) activity"/>
    <property type="evidence" value="ECO:0007669"/>
    <property type="project" value="UniProtKB-EC"/>
</dbReference>
<keyword evidence="6" id="KW-0560">Oxidoreductase</keyword>
<dbReference type="PROSITE" id="PS51387">
    <property type="entry name" value="FAD_PCMH"/>
    <property type="match status" value="1"/>
</dbReference>
<evidence type="ECO:0000313" key="9">
    <source>
        <dbReference type="EMBL" id="ETD72703.1"/>
    </source>
</evidence>
<dbReference type="SUPFAM" id="SSF55103">
    <property type="entry name" value="FAD-linked oxidases, C-terminal domain"/>
    <property type="match status" value="1"/>
</dbReference>
<dbReference type="Gene3D" id="3.30.70.2740">
    <property type="match status" value="1"/>
</dbReference>
<dbReference type="EC" id="1.1.2.4" evidence="7"/>
<dbReference type="Gene3D" id="1.10.45.10">
    <property type="entry name" value="Vanillyl-alcohol Oxidase, Chain A, domain 4"/>
    <property type="match status" value="1"/>
</dbReference>
<organism evidence="9 10">
    <name type="scientific">Pelistega indica</name>
    <dbReference type="NCBI Taxonomy" id="1414851"/>
    <lineage>
        <taxon>Bacteria</taxon>
        <taxon>Pseudomonadati</taxon>
        <taxon>Pseudomonadota</taxon>
        <taxon>Betaproteobacteria</taxon>
        <taxon>Burkholderiales</taxon>
        <taxon>Alcaligenaceae</taxon>
        <taxon>Pelistega</taxon>
    </lineage>
</organism>
<dbReference type="Proteomes" id="UP000018766">
    <property type="component" value="Unassembled WGS sequence"/>
</dbReference>
<dbReference type="InterPro" id="IPR004113">
    <property type="entry name" value="FAD-bd_oxidored_4_C"/>
</dbReference>
<keyword evidence="10" id="KW-1185">Reference proteome</keyword>
<dbReference type="Gene3D" id="3.30.465.10">
    <property type="match status" value="1"/>
</dbReference>
<evidence type="ECO:0000256" key="4">
    <source>
        <dbReference type="ARBA" id="ARBA00022827"/>
    </source>
</evidence>
<dbReference type="InterPro" id="IPR006094">
    <property type="entry name" value="Oxid_FAD_bind_N"/>
</dbReference>
<dbReference type="SUPFAM" id="SSF56176">
    <property type="entry name" value="FAD-binding/transporter-associated domain-like"/>
    <property type="match status" value="1"/>
</dbReference>
<evidence type="ECO:0000256" key="2">
    <source>
        <dbReference type="ARBA" id="ARBA00008000"/>
    </source>
</evidence>
<dbReference type="FunFam" id="3.30.70.2740:FF:000001">
    <property type="entry name" value="D-lactate dehydrogenase mitochondrial"/>
    <property type="match status" value="1"/>
</dbReference>
<keyword evidence="5" id="KW-0809">Transit peptide</keyword>
<evidence type="ECO:0000256" key="1">
    <source>
        <dbReference type="ARBA" id="ARBA00001974"/>
    </source>
</evidence>
<dbReference type="Pfam" id="PF02913">
    <property type="entry name" value="FAD-oxidase_C"/>
    <property type="match status" value="1"/>
</dbReference>
<evidence type="ECO:0000256" key="6">
    <source>
        <dbReference type="ARBA" id="ARBA00023002"/>
    </source>
</evidence>
<dbReference type="GO" id="GO:0071949">
    <property type="term" value="F:FAD binding"/>
    <property type="evidence" value="ECO:0007669"/>
    <property type="project" value="InterPro"/>
</dbReference>
<dbReference type="PANTHER" id="PTHR11748">
    <property type="entry name" value="D-LACTATE DEHYDROGENASE"/>
    <property type="match status" value="1"/>
</dbReference>
<dbReference type="RefSeq" id="WP_023949630.1">
    <property type="nucleotide sequence ID" value="NZ_AYSV01000031.1"/>
</dbReference>
<evidence type="ECO:0000256" key="3">
    <source>
        <dbReference type="ARBA" id="ARBA00022630"/>
    </source>
</evidence>
<evidence type="ECO:0000256" key="5">
    <source>
        <dbReference type="ARBA" id="ARBA00022946"/>
    </source>
</evidence>
<dbReference type="InterPro" id="IPR016169">
    <property type="entry name" value="FAD-bd_PCMH_sub2"/>
</dbReference>
<feature type="domain" description="FAD-binding PCMH-type" evidence="8">
    <location>
        <begin position="39"/>
        <end position="216"/>
    </location>
</feature>
<dbReference type="AlphaFoldDB" id="V8G9T3"/>
<accession>V8G9T3</accession>
<sequence>MKRVMSVEAQKAFEAQFGQQFVVSEAVREHHARDESAYDKFLPDAVVFAHNTEDVIAAVNICREYNLPLIPYGAGTSIEGHILPIYGGISLDLSEMNKVLSVDDQDFTVTVQPGVLRMQLNEEIKQTGLYFPIDPGANASIGGMVSTRASGTTAVKYGTMRENVLSLKVVTADGKLLKTSSRAAKSSAGYDLTRLFIGSEGTLGVVVEITLKVYPIPEEIIAAICSFPTLEDAVNCTVMVKQSGTNIGRVEFLDSHAIKAVNAYSHLSLKEQPTLFFEFHGSATGIQEQIELIKEFVHENNGSDFDWASKTEDRNRLWTARHNAYFASLQLRPNSRSITTDVCVPISKLAECVSETAKDLETISFPWTMLGHVGDSNFHVLMMIDPNSDSEREAAERLNHRLVQRAIALDGTCTGEHGIGIHKMDFLKEELGEDMIEMMRRVKHAFDPQNILNPGKVFSWEA</sequence>
<gene>
    <name evidence="9" type="ORF">V757_02625</name>
</gene>
<dbReference type="EMBL" id="AYSV01000031">
    <property type="protein sequence ID" value="ETD72703.1"/>
    <property type="molecule type" value="Genomic_DNA"/>
</dbReference>
<protein>
    <recommendedName>
        <fullName evidence="7">D-lactate dehydrogenase (cytochrome)</fullName>
        <ecNumber evidence="7">1.1.2.4</ecNumber>
    </recommendedName>
</protein>
<dbReference type="GO" id="GO:0008720">
    <property type="term" value="F:D-lactate dehydrogenase (NAD+) activity"/>
    <property type="evidence" value="ECO:0007669"/>
    <property type="project" value="TreeGrafter"/>
</dbReference>
<dbReference type="InterPro" id="IPR036318">
    <property type="entry name" value="FAD-bd_PCMH-like_sf"/>
</dbReference>
<comment type="similarity">
    <text evidence="2">Belongs to the FAD-binding oxidoreductase/transferase type 4 family.</text>
</comment>
<name>V8G9T3_9BURK</name>
<comment type="cofactor">
    <cofactor evidence="1">
        <name>FAD</name>
        <dbReference type="ChEBI" id="CHEBI:57692"/>
    </cofactor>
</comment>